<feature type="domain" description="DUF8185" evidence="2">
    <location>
        <begin position="115"/>
        <end position="217"/>
    </location>
</feature>
<evidence type="ECO:0000313" key="4">
    <source>
        <dbReference type="Proteomes" id="UP000285376"/>
    </source>
</evidence>
<dbReference type="InterPro" id="IPR058323">
    <property type="entry name" value="DUF8010"/>
</dbReference>
<reference evidence="3 4" key="1">
    <citation type="submission" date="2018-08" db="EMBL/GenBank/DDBJ databases">
        <title>Whole genome sequence analysis of Dermacoccus abyssi bacteria isolated from Deep Mariana trench Micromonospora spp reveals genes involved in the environmental adaptation and production of secondary metabolites.</title>
        <authorList>
            <person name="Abdel-Mageed W.M."/>
            <person name="Lehri B."/>
            <person name="Nouioui I."/>
            <person name="Goodfellow I."/>
            <person name="Jaspars M."/>
            <person name="Karlyshev A."/>
        </authorList>
    </citation>
    <scope>NUCLEOTIDE SEQUENCE [LARGE SCALE GENOMIC DNA]</scope>
    <source>
        <strain evidence="3 4">MT1.1</strain>
    </source>
</reference>
<accession>A0A417Z2E7</accession>
<dbReference type="Proteomes" id="UP000285376">
    <property type="component" value="Unassembled WGS sequence"/>
</dbReference>
<name>A0A417Z2E7_9MICO</name>
<dbReference type="AlphaFoldDB" id="A0A417Z2E7"/>
<feature type="domain" description="DUF8010" evidence="1">
    <location>
        <begin position="3"/>
        <end position="102"/>
    </location>
</feature>
<evidence type="ECO:0000259" key="1">
    <source>
        <dbReference type="Pfam" id="PF26035"/>
    </source>
</evidence>
<sequence>MTGPLHLADHETAEDLATFVSRARTLEDDGAIRLQADGATLATWVGVRKGRGLMGEGTVVGLRVLRLAEPVDHPLDTVVPLRAVSDRLARRRNADTRLLEVPPTTVRTTWAAVTPPRAGWSPLARLPLADLVQVARDGIAEVAEGTPQGAGAAAVEQLREKVWNRPIAGDLGGADGLPAGAALGIYALGFAIGSEAHVYGTARWRRVSTSVGHVLVR</sequence>
<evidence type="ECO:0000313" key="3">
    <source>
        <dbReference type="EMBL" id="RHW44791.1"/>
    </source>
</evidence>
<dbReference type="Pfam" id="PF26572">
    <property type="entry name" value="DUF8185"/>
    <property type="match status" value="1"/>
</dbReference>
<comment type="caution">
    <text evidence="3">The sequence shown here is derived from an EMBL/GenBank/DDBJ whole genome shotgun (WGS) entry which is preliminary data.</text>
</comment>
<dbReference type="InterPro" id="IPR058498">
    <property type="entry name" value="DUF8185"/>
</dbReference>
<organism evidence="3 4">
    <name type="scientific">Dermacoccus abyssi</name>
    <dbReference type="NCBI Taxonomy" id="322596"/>
    <lineage>
        <taxon>Bacteria</taxon>
        <taxon>Bacillati</taxon>
        <taxon>Actinomycetota</taxon>
        <taxon>Actinomycetes</taxon>
        <taxon>Micrococcales</taxon>
        <taxon>Dermacoccaceae</taxon>
        <taxon>Dermacoccus</taxon>
    </lineage>
</organism>
<gene>
    <name evidence="3" type="ORF">D1832_11060</name>
</gene>
<dbReference type="RefSeq" id="WP_118914050.1">
    <property type="nucleotide sequence ID" value="NZ_CBCRVH010000004.1"/>
</dbReference>
<dbReference type="Pfam" id="PF26035">
    <property type="entry name" value="DUF8010"/>
    <property type="match status" value="1"/>
</dbReference>
<protein>
    <submittedName>
        <fullName evidence="3">Uncharacterized protein</fullName>
    </submittedName>
</protein>
<dbReference type="EMBL" id="QWLM01000013">
    <property type="protein sequence ID" value="RHW44791.1"/>
    <property type="molecule type" value="Genomic_DNA"/>
</dbReference>
<evidence type="ECO:0000259" key="2">
    <source>
        <dbReference type="Pfam" id="PF26572"/>
    </source>
</evidence>
<proteinExistence type="predicted"/>